<sequence length="291" mass="33449">MRAYLEDARSKGLVSMKECPNHPGLYVLKYSKKVFYKDLWDDHLEESRGTIVDADFNPVVLPFRKIYNFGIEKRAPHFDDDELVMVHPKVNGFMAAITPYKGQLIYSTTGSTTSDFVDYIKELASAYKLEGHLEEGTTYLFEACHPKDPHVIPEMPGLYYLGQRRTAFGTSVVHDDVLASALGCFYYWPTPCRVSELKNWAKRANHEGFVFYSMTDPTKAAKIKSPYYLATKLFGRASNLDVLLNGKAKLIMDEEFYPLIDMVRENKEEFSSMDEQTRMAWCRAHLETLIK</sequence>
<organism evidence="1 2">
    <name type="scientific">Acidovorax phage ACP17</name>
    <dbReference type="NCBI Taxonomy" id="2010329"/>
    <lineage>
        <taxon>Viruses</taxon>
        <taxon>Duplodnaviria</taxon>
        <taxon>Heunggongvirae</taxon>
        <taxon>Uroviricota</taxon>
        <taxon>Caudoviricetes</taxon>
        <taxon>Busanvirus</taxon>
        <taxon>Busanvirus ACP17</taxon>
    </lineage>
</organism>
<dbReference type="KEGG" id="vg:40085906"/>
<dbReference type="GO" id="GO:0016874">
    <property type="term" value="F:ligase activity"/>
    <property type="evidence" value="ECO:0007669"/>
    <property type="project" value="UniProtKB-KW"/>
</dbReference>
<proteinExistence type="predicted"/>
<name>A0A218M373_9CAUD</name>
<dbReference type="GeneID" id="40085906"/>
<dbReference type="Proteomes" id="UP000224101">
    <property type="component" value="Segment"/>
</dbReference>
<evidence type="ECO:0000313" key="1">
    <source>
        <dbReference type="EMBL" id="ASD50502.1"/>
    </source>
</evidence>
<keyword evidence="1" id="KW-0436">Ligase</keyword>
<reference evidence="1 2" key="1">
    <citation type="submission" date="2017-08" db="EMBL/GenBank/DDBJ databases">
        <title>Characterization and complete genome sequence of novel bacteriophage infecting the causal agent of bacterial fruit blotch, Acidovorax citrulli.</title>
        <authorList>
            <person name="Midani A.R."/>
            <person name="Park S.-H."/>
            <person name="Choi T.-J."/>
        </authorList>
    </citation>
    <scope>NUCLEOTIDE SEQUENCE [LARGE SCALE GENOMIC DNA]</scope>
</reference>
<evidence type="ECO:0000313" key="2">
    <source>
        <dbReference type="Proteomes" id="UP000224101"/>
    </source>
</evidence>
<accession>A0A218M373</accession>
<dbReference type="OrthoDB" id="8076at10239"/>
<dbReference type="EMBL" id="KY979132">
    <property type="protein sequence ID" value="ASD50502.1"/>
    <property type="molecule type" value="Genomic_DNA"/>
</dbReference>
<keyword evidence="2" id="KW-1185">Reference proteome</keyword>
<dbReference type="RefSeq" id="YP_009609821.1">
    <property type="nucleotide sequence ID" value="NC_041997.1"/>
</dbReference>
<protein>
    <submittedName>
        <fullName evidence="1">RNA ligase</fullName>
    </submittedName>
</protein>